<dbReference type="HOGENOM" id="CLU_049290_2_1_6"/>
<feature type="domain" description="N-acetylmuramoyl-L-alanine amidase" evidence="6">
    <location>
        <begin position="28"/>
        <end position="175"/>
    </location>
</feature>
<dbReference type="GO" id="GO:0009254">
    <property type="term" value="P:peptidoglycan turnover"/>
    <property type="evidence" value="ECO:0007669"/>
    <property type="project" value="TreeGrafter"/>
</dbReference>
<organism evidence="7 8">
    <name type="scientific">Providencia stuartii (strain MRSN 2154)</name>
    <dbReference type="NCBI Taxonomy" id="1157951"/>
    <lineage>
        <taxon>Bacteria</taxon>
        <taxon>Pseudomonadati</taxon>
        <taxon>Pseudomonadota</taxon>
        <taxon>Gammaproteobacteria</taxon>
        <taxon>Enterobacterales</taxon>
        <taxon>Morganellaceae</taxon>
        <taxon>Providencia</taxon>
    </lineage>
</organism>
<dbReference type="AlphaFoldDB" id="A0A140NLM0"/>
<name>A0A140NLM0_PROSM</name>
<dbReference type="InterPro" id="IPR051206">
    <property type="entry name" value="NAMLAA_amidase_2"/>
</dbReference>
<dbReference type="FunFam" id="3.40.80.10:FF:000003">
    <property type="entry name" value="N-acetylmuramoyl-L-alanine amidase"/>
    <property type="match status" value="1"/>
</dbReference>
<dbReference type="GO" id="GO:0009253">
    <property type="term" value="P:peptidoglycan catabolic process"/>
    <property type="evidence" value="ECO:0007669"/>
    <property type="project" value="InterPro"/>
</dbReference>
<sequence>MIRYLLILMVFIISGCSTLSPRQGYYVDNRYPSRNTSERVQYVVLHYTVSDDNQSIYLLTKGNVSSHYLIPSTPSQENNKPVVLQLVPESLKAWHAGDSHWLNSSNLNDTSIGIEIVNSGFSTDQNGRKIWAPFNQSQILALIPLVKDIMQRYNIPAQNIIGHSDIAPLRKEDPGRAFPWEELAKQGIGAWPDAATVKGYLSNRGKDEPSNVLLLQKALRFYGYAEIPLSGELDGQTQQIISAFQMHFRPRNIDGKADAETEAIALALIEKYRDMPRFLSTNSFTHPQVQHITN</sequence>
<evidence type="ECO:0000313" key="8">
    <source>
        <dbReference type="Proteomes" id="UP000005012"/>
    </source>
</evidence>
<dbReference type="Proteomes" id="UP000005012">
    <property type="component" value="Chromosome"/>
</dbReference>
<dbReference type="GO" id="GO:0019867">
    <property type="term" value="C:outer membrane"/>
    <property type="evidence" value="ECO:0007669"/>
    <property type="project" value="TreeGrafter"/>
</dbReference>
<keyword evidence="5" id="KW-0961">Cell wall biogenesis/degradation</keyword>
<proteinExistence type="inferred from homology"/>
<dbReference type="InterPro" id="IPR036365">
    <property type="entry name" value="PGBD-like_sf"/>
</dbReference>
<dbReference type="PROSITE" id="PS51257">
    <property type="entry name" value="PROKAR_LIPOPROTEIN"/>
    <property type="match status" value="1"/>
</dbReference>
<evidence type="ECO:0000256" key="1">
    <source>
        <dbReference type="ARBA" id="ARBA00001561"/>
    </source>
</evidence>
<dbReference type="RefSeq" id="WP_014656937.1">
    <property type="nucleotide sequence ID" value="NC_017731.1"/>
</dbReference>
<dbReference type="Gene3D" id="3.40.80.10">
    <property type="entry name" value="Peptidoglycan recognition protein-like"/>
    <property type="match status" value="1"/>
</dbReference>
<dbReference type="InterPro" id="IPR002502">
    <property type="entry name" value="Amidase_domain"/>
</dbReference>
<evidence type="ECO:0000256" key="4">
    <source>
        <dbReference type="ARBA" id="ARBA00022801"/>
    </source>
</evidence>
<dbReference type="GO" id="GO:0071555">
    <property type="term" value="P:cell wall organization"/>
    <property type="evidence" value="ECO:0007669"/>
    <property type="project" value="UniProtKB-KW"/>
</dbReference>
<dbReference type="SUPFAM" id="SSF47090">
    <property type="entry name" value="PGBD-like"/>
    <property type="match status" value="1"/>
</dbReference>
<dbReference type="Gene3D" id="1.10.101.10">
    <property type="entry name" value="PGBD-like superfamily/PGBD"/>
    <property type="match status" value="1"/>
</dbReference>
<dbReference type="EMBL" id="CP003488">
    <property type="protein sequence ID" value="AFH93550.1"/>
    <property type="molecule type" value="Genomic_DNA"/>
</dbReference>
<evidence type="ECO:0000259" key="6">
    <source>
        <dbReference type="SMART" id="SM00644"/>
    </source>
</evidence>
<dbReference type="GO" id="GO:0008745">
    <property type="term" value="F:N-acetylmuramoyl-L-alanine amidase activity"/>
    <property type="evidence" value="ECO:0007669"/>
    <property type="project" value="UniProtKB-EC"/>
</dbReference>
<gene>
    <name evidence="7" type="ordered locus">S70_08435</name>
</gene>
<dbReference type="GeneID" id="93517648"/>
<dbReference type="InterPro" id="IPR036505">
    <property type="entry name" value="Amidase/PGRP_sf"/>
</dbReference>
<accession>A0A140NLM0</accession>
<comment type="similarity">
    <text evidence="2">Belongs to the N-acetylmuramoyl-L-alanine amidase 2 family.</text>
</comment>
<dbReference type="InterPro" id="IPR036366">
    <property type="entry name" value="PGBDSf"/>
</dbReference>
<dbReference type="PANTHER" id="PTHR30417">
    <property type="entry name" value="N-ACETYLMURAMOYL-L-ALANINE AMIDASE AMID"/>
    <property type="match status" value="1"/>
</dbReference>
<dbReference type="PANTHER" id="PTHR30417:SF1">
    <property type="entry name" value="N-ACETYLMURAMOYL-L-ALANINE AMIDASE AMID"/>
    <property type="match status" value="1"/>
</dbReference>
<dbReference type="EC" id="3.5.1.28" evidence="3"/>
<protein>
    <recommendedName>
        <fullName evidence="3">N-acetylmuramoyl-L-alanine amidase</fullName>
        <ecNumber evidence="3">3.5.1.28</ecNumber>
    </recommendedName>
</protein>
<reference evidence="8" key="2">
    <citation type="submission" date="2012-04" db="EMBL/GenBank/DDBJ databases">
        <title>Complete genome sequence of Providencia stuartii clinical isolate MRSN 2154.</title>
        <authorList>
            <person name="Clifford R.J."/>
            <person name="Hang J."/>
            <person name="Riley M.C."/>
            <person name="Onmus-Leone F."/>
            <person name="Kuschner R.A."/>
            <person name="Lesho E.P."/>
            <person name="Waterman P.E."/>
        </authorList>
    </citation>
    <scope>NUCLEOTIDE SEQUENCE [LARGE SCALE GENOMIC DNA]</scope>
    <source>
        <strain evidence="8">MRSN 2154</strain>
    </source>
</reference>
<reference evidence="7 8" key="1">
    <citation type="journal article" date="2012" name="J. Bacteriol.">
        <title>Complete Genome Sequence of Providencia stuartii Clinical Isolate MRSN 2154.</title>
        <authorList>
            <person name="Clifford R.J."/>
            <person name="Hang J."/>
            <person name="Riley M.C."/>
            <person name="Onmus-Leone F."/>
            <person name="Kuschner R.A."/>
            <person name="Lesho E.P."/>
            <person name="Waterman P.E."/>
        </authorList>
    </citation>
    <scope>NUCLEOTIDE SEQUENCE [LARGE SCALE GENOMIC DNA]</scope>
    <source>
        <strain evidence="7 8">MRSN 2154</strain>
    </source>
</reference>
<evidence type="ECO:0000256" key="5">
    <source>
        <dbReference type="ARBA" id="ARBA00023316"/>
    </source>
</evidence>
<dbReference type="Pfam" id="PF01471">
    <property type="entry name" value="PG_binding_1"/>
    <property type="match status" value="1"/>
</dbReference>
<dbReference type="KEGG" id="psi:S70_08435"/>
<evidence type="ECO:0000256" key="3">
    <source>
        <dbReference type="ARBA" id="ARBA00011901"/>
    </source>
</evidence>
<dbReference type="CDD" id="cd06583">
    <property type="entry name" value="PGRP"/>
    <property type="match status" value="1"/>
</dbReference>
<dbReference type="InterPro" id="IPR002477">
    <property type="entry name" value="Peptidoglycan-bd-like"/>
</dbReference>
<dbReference type="OrthoDB" id="9794842at2"/>
<dbReference type="PATRIC" id="fig|1157951.4.peg.1683"/>
<keyword evidence="4" id="KW-0378">Hydrolase</keyword>
<evidence type="ECO:0000256" key="2">
    <source>
        <dbReference type="ARBA" id="ARBA00007553"/>
    </source>
</evidence>
<dbReference type="SUPFAM" id="SSF55846">
    <property type="entry name" value="N-acetylmuramoyl-L-alanine amidase-like"/>
    <property type="match status" value="1"/>
</dbReference>
<comment type="catalytic activity">
    <reaction evidence="1">
        <text>Hydrolyzes the link between N-acetylmuramoyl residues and L-amino acid residues in certain cell-wall glycopeptides.</text>
        <dbReference type="EC" id="3.5.1.28"/>
    </reaction>
</comment>
<dbReference type="Pfam" id="PF01510">
    <property type="entry name" value="Amidase_2"/>
    <property type="match status" value="1"/>
</dbReference>
<evidence type="ECO:0000313" key="7">
    <source>
        <dbReference type="EMBL" id="AFH93550.1"/>
    </source>
</evidence>
<dbReference type="SMART" id="SM00644">
    <property type="entry name" value="Ami_2"/>
    <property type="match status" value="1"/>
</dbReference>